<sequence>MAIPLVVGIGLAALGAYKGGKAVIDNKEANRINDSANDIIETAKEQVENSRKQCQAALENLGRKKAETIESSVQKTLKVFGLIKNIDFRHDGDLGNLQLQENSFEVLTEMKEHVSFVLSSGLGASGGAVGGALTAYGAYSGVMALGTASTGTAIGSLSGAAATNATLAWLGGGTIATGGGGIAAGTMALGALAAGPALLVAGWYMGSKASAKLDDAYSNQAEAKKFADDMKAASALTNGIRKVAVMATDILSGLRKHARRSLKALEEVIAEQGTDYAAYNQEAKLIVMKNLKILQVIKVVVDTPILDKEGNLLGDASENLSKIRGVIVHDFQGALEG</sequence>
<dbReference type="RefSeq" id="WP_123794804.1">
    <property type="nucleotide sequence ID" value="NZ_CP031699.1"/>
</dbReference>
<accession>A0A5P3MSN1</accession>
<organism evidence="2 3">
    <name type="scientific">Neisseria animalis</name>
    <dbReference type="NCBI Taxonomy" id="492"/>
    <lineage>
        <taxon>Bacteria</taxon>
        <taxon>Pseudomonadati</taxon>
        <taxon>Pseudomonadota</taxon>
        <taxon>Betaproteobacteria</taxon>
        <taxon>Neisseriales</taxon>
        <taxon>Neisseriaceae</taxon>
        <taxon>Neisseria</taxon>
    </lineage>
</organism>
<dbReference type="OrthoDB" id="6844265at2"/>
<reference evidence="2 3" key="1">
    <citation type="submission" date="2018-08" db="EMBL/GenBank/DDBJ databases">
        <title>Neisseria animalis ATCC 49930 complete genome.</title>
        <authorList>
            <person name="Veseli I.A."/>
            <person name="Mascarenhas dos Santos A.C."/>
            <person name="Buttler R."/>
            <person name="Pombert J.-F."/>
        </authorList>
    </citation>
    <scope>NUCLEOTIDE SEQUENCE [LARGE SCALE GENOMIC DNA]</scope>
    <source>
        <strain evidence="2 3">ATCC 49930</strain>
    </source>
</reference>
<keyword evidence="1" id="KW-0175">Coiled coil</keyword>
<dbReference type="KEGG" id="naq:D0T90_09155"/>
<gene>
    <name evidence="2" type="ORF">D0T90_09155</name>
</gene>
<evidence type="ECO:0000256" key="1">
    <source>
        <dbReference type="SAM" id="Coils"/>
    </source>
</evidence>
<dbReference type="Proteomes" id="UP000325536">
    <property type="component" value="Chromosome"/>
</dbReference>
<name>A0A5P3MSN1_NEIAN</name>
<evidence type="ECO:0000313" key="3">
    <source>
        <dbReference type="Proteomes" id="UP000325536"/>
    </source>
</evidence>
<proteinExistence type="predicted"/>
<evidence type="ECO:0000313" key="2">
    <source>
        <dbReference type="EMBL" id="QEY24612.1"/>
    </source>
</evidence>
<dbReference type="EMBL" id="CP031699">
    <property type="protein sequence ID" value="QEY24612.1"/>
    <property type="molecule type" value="Genomic_DNA"/>
</dbReference>
<keyword evidence="3" id="KW-1185">Reference proteome</keyword>
<feature type="coiled-coil region" evidence="1">
    <location>
        <begin position="26"/>
        <end position="67"/>
    </location>
</feature>
<evidence type="ECO:0008006" key="4">
    <source>
        <dbReference type="Google" id="ProtNLM"/>
    </source>
</evidence>
<dbReference type="AlphaFoldDB" id="A0A5P3MSN1"/>
<protein>
    <recommendedName>
        <fullName evidence="4">Chemotaxis protein</fullName>
    </recommendedName>
</protein>